<feature type="transmembrane region" description="Helical" evidence="1">
    <location>
        <begin position="148"/>
        <end position="165"/>
    </location>
</feature>
<dbReference type="Proteomes" id="UP000587991">
    <property type="component" value="Unassembled WGS sequence"/>
</dbReference>
<evidence type="ECO:0000313" key="2">
    <source>
        <dbReference type="EMBL" id="NLR74289.1"/>
    </source>
</evidence>
<evidence type="ECO:0000313" key="3">
    <source>
        <dbReference type="Proteomes" id="UP000587991"/>
    </source>
</evidence>
<accession>A0A847SAC5</accession>
<gene>
    <name evidence="2" type="ORF">HF682_03865</name>
</gene>
<keyword evidence="1" id="KW-1133">Transmembrane helix</keyword>
<feature type="transmembrane region" description="Helical" evidence="1">
    <location>
        <begin position="171"/>
        <end position="191"/>
    </location>
</feature>
<keyword evidence="3" id="KW-1185">Reference proteome</keyword>
<dbReference type="AlphaFoldDB" id="A0A847SAC5"/>
<name>A0A847SAC5_9NEIS</name>
<sequence>MNPSNLTSHQGRITQLQRFPFVVHEGKVTPALSALVTLIRQQRPWQHLSDEAVLRALRARLVRHGPRRTHQRTAPAHYDWVMLQLEQRMYLAQLQDTQSLQEGDEVQLVQANDDPLQPVLAIQRPRDGWLWLRDDLGYNAQQVRRSMWLLWLVVPVSLLLALLFFRDTIWSADIFALAFMAIFLLGLVGMVRNLQRLQQGSHDRSTLTAEIMAALQVPQPERFMLTRYRIRPPQPDQPTRQVSFVYDFGQALRQHRERLLQE</sequence>
<dbReference type="EMBL" id="JABAIM010000001">
    <property type="protein sequence ID" value="NLR74289.1"/>
    <property type="molecule type" value="Genomic_DNA"/>
</dbReference>
<reference evidence="2 3" key="1">
    <citation type="submission" date="2020-04" db="EMBL/GenBank/DDBJ databases">
        <title>Draft genome of Leeia sp. IMCC25680.</title>
        <authorList>
            <person name="Song J."/>
            <person name="Cho J.-C."/>
        </authorList>
    </citation>
    <scope>NUCLEOTIDE SEQUENCE [LARGE SCALE GENOMIC DNA]</scope>
    <source>
        <strain evidence="2 3">IMCC25680</strain>
    </source>
</reference>
<keyword evidence="1" id="KW-0812">Transmembrane</keyword>
<dbReference type="RefSeq" id="WP_168875912.1">
    <property type="nucleotide sequence ID" value="NZ_JABAIM010000001.1"/>
</dbReference>
<evidence type="ECO:0000256" key="1">
    <source>
        <dbReference type="SAM" id="Phobius"/>
    </source>
</evidence>
<organism evidence="2 3">
    <name type="scientific">Leeia aquatica</name>
    <dbReference type="NCBI Taxonomy" id="2725557"/>
    <lineage>
        <taxon>Bacteria</taxon>
        <taxon>Pseudomonadati</taxon>
        <taxon>Pseudomonadota</taxon>
        <taxon>Betaproteobacteria</taxon>
        <taxon>Neisseriales</taxon>
        <taxon>Leeiaceae</taxon>
        <taxon>Leeia</taxon>
    </lineage>
</organism>
<keyword evidence="1" id="KW-0472">Membrane</keyword>
<protein>
    <submittedName>
        <fullName evidence="2">Uncharacterized protein</fullName>
    </submittedName>
</protein>
<proteinExistence type="predicted"/>
<comment type="caution">
    <text evidence="2">The sequence shown here is derived from an EMBL/GenBank/DDBJ whole genome shotgun (WGS) entry which is preliminary data.</text>
</comment>